<dbReference type="Proteomes" id="UP000186817">
    <property type="component" value="Unassembled WGS sequence"/>
</dbReference>
<dbReference type="OrthoDB" id="10260135at2759"/>
<protein>
    <recommendedName>
        <fullName evidence="3">Sushi domain-containing protein</fullName>
    </recommendedName>
</protein>
<gene>
    <name evidence="1" type="ORF">AK812_SmicGene8507</name>
</gene>
<evidence type="ECO:0008006" key="3">
    <source>
        <dbReference type="Google" id="ProtNLM"/>
    </source>
</evidence>
<reference evidence="1 2" key="1">
    <citation type="submission" date="2016-02" db="EMBL/GenBank/DDBJ databases">
        <title>Genome analysis of coral dinoflagellate symbionts highlights evolutionary adaptations to a symbiotic lifestyle.</title>
        <authorList>
            <person name="Aranda M."/>
            <person name="Li Y."/>
            <person name="Liew Y.J."/>
            <person name="Baumgarten S."/>
            <person name="Simakov O."/>
            <person name="Wilson M."/>
            <person name="Piel J."/>
            <person name="Ashoor H."/>
            <person name="Bougouffa S."/>
            <person name="Bajic V.B."/>
            <person name="Ryu T."/>
            <person name="Ravasi T."/>
            <person name="Bayer T."/>
            <person name="Micklem G."/>
            <person name="Kim H."/>
            <person name="Bhak J."/>
            <person name="Lajeunesse T.C."/>
            <person name="Voolstra C.R."/>
        </authorList>
    </citation>
    <scope>NUCLEOTIDE SEQUENCE [LARGE SCALE GENOMIC DNA]</scope>
    <source>
        <strain evidence="1 2">CCMP2467</strain>
    </source>
</reference>
<proteinExistence type="predicted"/>
<dbReference type="AlphaFoldDB" id="A0A1Q9EKY0"/>
<evidence type="ECO:0000313" key="1">
    <source>
        <dbReference type="EMBL" id="OLQ08001.1"/>
    </source>
</evidence>
<dbReference type="EMBL" id="LSRX01000126">
    <property type="protein sequence ID" value="OLQ08001.1"/>
    <property type="molecule type" value="Genomic_DNA"/>
</dbReference>
<organism evidence="1 2">
    <name type="scientific">Symbiodinium microadriaticum</name>
    <name type="common">Dinoflagellate</name>
    <name type="synonym">Zooxanthella microadriatica</name>
    <dbReference type="NCBI Taxonomy" id="2951"/>
    <lineage>
        <taxon>Eukaryota</taxon>
        <taxon>Sar</taxon>
        <taxon>Alveolata</taxon>
        <taxon>Dinophyceae</taxon>
        <taxon>Suessiales</taxon>
        <taxon>Symbiodiniaceae</taxon>
        <taxon>Symbiodinium</taxon>
    </lineage>
</organism>
<evidence type="ECO:0000313" key="2">
    <source>
        <dbReference type="Proteomes" id="UP000186817"/>
    </source>
</evidence>
<name>A0A1Q9EKY0_SYMMI</name>
<keyword evidence="2" id="KW-1185">Reference proteome</keyword>
<sequence>MRAVRTGASGSPQHPGTSLMAAMAASGKSSMDLSCRTVEAMLETAWAGASGSRKTHGSTPPNVVAAQDEIDRWDRTAAGQRMERREFASTGADGSRMHLGSTLRAATAAPVDPPCGRTVQSLLDRAAPPGVSTCRLHPSSTPPNAEDALRAADLPPCQLPHQQPPADVLAGVVGCRLRRTSTHPSAVDVLRVQAAHPPLRSLLDASHMLAPVGPPASQASPRKFQPAFFSSPVMPGALTNMATDGVLSPSSFFCRAACNRDQPLLVQCSGTLHNQTCELPCVGGHVKSGDLVCNAGCPALTGPLAVYGSIEDGVFSNASCIKLCYEPPFVANALPAHTSVGYSHVVCSDGIWSEVRCLQKCPAPAAVDQASDAPGSTHRPCRAAWKEAPFRAGALKRVASPMLFPKALTLVRVCATARRHGGPALREPGLAAARADPTPGVRMTPEFTLSMELAVQAPADLGASPSQASPLPADFLSILHFSATGNGNDGDRLPAIFLVPETISATGRKLQVFVDGTPSCSLVALQRQHLKREVSILGDILTVRLDGREECEQEVLARMDFPVAAAYAGGPWDVPARVELRNILYSQENLPAVLRGTKSILCPDSFFVEIPGIKPMNMTLILVPTGS</sequence>
<comment type="caution">
    <text evidence="1">The sequence shown here is derived from an EMBL/GenBank/DDBJ whole genome shotgun (WGS) entry which is preliminary data.</text>
</comment>
<accession>A0A1Q9EKY0</accession>